<feature type="non-terminal residue" evidence="2">
    <location>
        <position position="26"/>
    </location>
</feature>
<reference evidence="2" key="1">
    <citation type="submission" date="2021-02" db="EMBL/GenBank/DDBJ databases">
        <authorList>
            <person name="Nowell W R."/>
        </authorList>
    </citation>
    <scope>NUCLEOTIDE SEQUENCE</scope>
</reference>
<dbReference type="EMBL" id="CAJOBE010012698">
    <property type="protein sequence ID" value="CAF4153551.1"/>
    <property type="molecule type" value="Genomic_DNA"/>
</dbReference>
<feature type="compositionally biased region" description="Basic and acidic residues" evidence="1">
    <location>
        <begin position="17"/>
        <end position="26"/>
    </location>
</feature>
<protein>
    <submittedName>
        <fullName evidence="2">Uncharacterized protein</fullName>
    </submittedName>
</protein>
<evidence type="ECO:0000313" key="3">
    <source>
        <dbReference type="Proteomes" id="UP000663874"/>
    </source>
</evidence>
<accession>A0A819YS69</accession>
<sequence length="26" mass="2994">MITHNDKTLSLESRVVLSDKHTMPQL</sequence>
<evidence type="ECO:0000256" key="1">
    <source>
        <dbReference type="SAM" id="MobiDB-lite"/>
    </source>
</evidence>
<gene>
    <name evidence="2" type="ORF">FNK824_LOCUS33813</name>
</gene>
<proteinExistence type="predicted"/>
<feature type="region of interest" description="Disordered" evidence="1">
    <location>
        <begin position="1"/>
        <end position="26"/>
    </location>
</feature>
<dbReference type="AlphaFoldDB" id="A0A819YS69"/>
<feature type="non-terminal residue" evidence="2">
    <location>
        <position position="1"/>
    </location>
</feature>
<evidence type="ECO:0000313" key="2">
    <source>
        <dbReference type="EMBL" id="CAF4153551.1"/>
    </source>
</evidence>
<organism evidence="2 3">
    <name type="scientific">Rotaria sordida</name>
    <dbReference type="NCBI Taxonomy" id="392033"/>
    <lineage>
        <taxon>Eukaryota</taxon>
        <taxon>Metazoa</taxon>
        <taxon>Spiralia</taxon>
        <taxon>Gnathifera</taxon>
        <taxon>Rotifera</taxon>
        <taxon>Eurotatoria</taxon>
        <taxon>Bdelloidea</taxon>
        <taxon>Philodinida</taxon>
        <taxon>Philodinidae</taxon>
        <taxon>Rotaria</taxon>
    </lineage>
</organism>
<comment type="caution">
    <text evidence="2">The sequence shown here is derived from an EMBL/GenBank/DDBJ whole genome shotgun (WGS) entry which is preliminary data.</text>
</comment>
<name>A0A819YS69_9BILA</name>
<dbReference type="Proteomes" id="UP000663874">
    <property type="component" value="Unassembled WGS sequence"/>
</dbReference>